<sequence length="93" mass="10638">MPFSVGKGITVFQSKYRGLVWGGRVAREMWKIVAVKEGEGREIYEQCENVEGGGDIWTTRSEILTEMWDPWIPDPDSDSDLIFKKWVMGPVSK</sequence>
<gene>
    <name evidence="1" type="ORF">M0R45_032827</name>
</gene>
<protein>
    <submittedName>
        <fullName evidence="1">Uncharacterized protein</fullName>
    </submittedName>
</protein>
<comment type="caution">
    <text evidence="1">The sequence shown here is derived from an EMBL/GenBank/DDBJ whole genome shotgun (WGS) entry which is preliminary data.</text>
</comment>
<organism evidence="1 2">
    <name type="scientific">Rubus argutus</name>
    <name type="common">Southern blackberry</name>
    <dbReference type="NCBI Taxonomy" id="59490"/>
    <lineage>
        <taxon>Eukaryota</taxon>
        <taxon>Viridiplantae</taxon>
        <taxon>Streptophyta</taxon>
        <taxon>Embryophyta</taxon>
        <taxon>Tracheophyta</taxon>
        <taxon>Spermatophyta</taxon>
        <taxon>Magnoliopsida</taxon>
        <taxon>eudicotyledons</taxon>
        <taxon>Gunneridae</taxon>
        <taxon>Pentapetalae</taxon>
        <taxon>rosids</taxon>
        <taxon>fabids</taxon>
        <taxon>Rosales</taxon>
        <taxon>Rosaceae</taxon>
        <taxon>Rosoideae</taxon>
        <taxon>Rosoideae incertae sedis</taxon>
        <taxon>Rubus</taxon>
    </lineage>
</organism>
<dbReference type="Proteomes" id="UP001457282">
    <property type="component" value="Unassembled WGS sequence"/>
</dbReference>
<reference evidence="1 2" key="1">
    <citation type="journal article" date="2023" name="G3 (Bethesda)">
        <title>A chromosome-length genome assembly and annotation of blackberry (Rubus argutus, cv. 'Hillquist').</title>
        <authorList>
            <person name="Bruna T."/>
            <person name="Aryal R."/>
            <person name="Dudchenko O."/>
            <person name="Sargent D.J."/>
            <person name="Mead D."/>
            <person name="Buti M."/>
            <person name="Cavallini A."/>
            <person name="Hytonen T."/>
            <person name="Andres J."/>
            <person name="Pham M."/>
            <person name="Weisz D."/>
            <person name="Mascagni F."/>
            <person name="Usai G."/>
            <person name="Natali L."/>
            <person name="Bassil N."/>
            <person name="Fernandez G.E."/>
            <person name="Lomsadze A."/>
            <person name="Armour M."/>
            <person name="Olukolu B."/>
            <person name="Poorten T."/>
            <person name="Britton C."/>
            <person name="Davik J."/>
            <person name="Ashrafi H."/>
            <person name="Aiden E.L."/>
            <person name="Borodovsky M."/>
            <person name="Worthington M."/>
        </authorList>
    </citation>
    <scope>NUCLEOTIDE SEQUENCE [LARGE SCALE GENOMIC DNA]</scope>
    <source>
        <strain evidence="1">PI 553951</strain>
    </source>
</reference>
<accession>A0AAW1WKE9</accession>
<evidence type="ECO:0000313" key="2">
    <source>
        <dbReference type="Proteomes" id="UP001457282"/>
    </source>
</evidence>
<proteinExistence type="predicted"/>
<keyword evidence="2" id="KW-1185">Reference proteome</keyword>
<dbReference type="AlphaFoldDB" id="A0AAW1WKE9"/>
<evidence type="ECO:0000313" key="1">
    <source>
        <dbReference type="EMBL" id="KAK9924460.1"/>
    </source>
</evidence>
<dbReference type="EMBL" id="JBEDUW010000006">
    <property type="protein sequence ID" value="KAK9924460.1"/>
    <property type="molecule type" value="Genomic_DNA"/>
</dbReference>
<name>A0AAW1WKE9_RUBAR</name>